<dbReference type="FunFam" id="3.30.342.10:FF:000018">
    <property type="entry name" value="DNA polymerase"/>
    <property type="match status" value="1"/>
</dbReference>
<evidence type="ECO:0000256" key="1">
    <source>
        <dbReference type="ARBA" id="ARBA00049244"/>
    </source>
</evidence>
<comment type="caution">
    <text evidence="4">The sequence shown here is derived from an EMBL/GenBank/DDBJ whole genome shotgun (WGS) entry which is preliminary data.</text>
</comment>
<dbReference type="InterPro" id="IPR056447">
    <property type="entry name" value="REV3_N"/>
</dbReference>
<evidence type="ECO:0000313" key="5">
    <source>
        <dbReference type="Proteomes" id="UP000193642"/>
    </source>
</evidence>
<dbReference type="Proteomes" id="UP000193642">
    <property type="component" value="Unassembled WGS sequence"/>
</dbReference>
<dbReference type="Pfam" id="PF24055">
    <property type="entry name" value="POL3_N"/>
    <property type="match status" value="1"/>
</dbReference>
<name>A0A1Y2CHT8_9FUNG</name>
<gene>
    <name evidence="4" type="ORF">BCR33DRAFT_131253</name>
</gene>
<organism evidence="4 5">
    <name type="scientific">Rhizoclosmatium globosum</name>
    <dbReference type="NCBI Taxonomy" id="329046"/>
    <lineage>
        <taxon>Eukaryota</taxon>
        <taxon>Fungi</taxon>
        <taxon>Fungi incertae sedis</taxon>
        <taxon>Chytridiomycota</taxon>
        <taxon>Chytridiomycota incertae sedis</taxon>
        <taxon>Chytridiomycetes</taxon>
        <taxon>Chytridiales</taxon>
        <taxon>Chytriomycetaceae</taxon>
        <taxon>Rhizoclosmatium</taxon>
    </lineage>
</organism>
<protein>
    <submittedName>
        <fullName evidence="4">Ribonuclease H-like protein</fullName>
    </submittedName>
</protein>
<dbReference type="GO" id="GO:0042276">
    <property type="term" value="P:error-prone translesion synthesis"/>
    <property type="evidence" value="ECO:0007669"/>
    <property type="project" value="TreeGrafter"/>
</dbReference>
<evidence type="ECO:0000259" key="2">
    <source>
        <dbReference type="Pfam" id="PF24055"/>
    </source>
</evidence>
<dbReference type="OrthoDB" id="2414538at2759"/>
<dbReference type="Pfam" id="PF24065">
    <property type="entry name" value="REV3_N"/>
    <property type="match status" value="1"/>
</dbReference>
<dbReference type="InterPro" id="IPR012337">
    <property type="entry name" value="RNaseH-like_sf"/>
</dbReference>
<feature type="domain" description="DNA polymerase zeta catalytic subunit N-terminal" evidence="3">
    <location>
        <begin position="7"/>
        <end position="62"/>
    </location>
</feature>
<dbReference type="GO" id="GO:0016035">
    <property type="term" value="C:zeta DNA polymerase complex"/>
    <property type="evidence" value="ECO:0007669"/>
    <property type="project" value="InterPro"/>
</dbReference>
<reference evidence="4 5" key="1">
    <citation type="submission" date="2016-07" db="EMBL/GenBank/DDBJ databases">
        <title>Pervasive Adenine N6-methylation of Active Genes in Fungi.</title>
        <authorList>
            <consortium name="DOE Joint Genome Institute"/>
            <person name="Mondo S.J."/>
            <person name="Dannebaum R.O."/>
            <person name="Kuo R.C."/>
            <person name="Labutti K."/>
            <person name="Haridas S."/>
            <person name="Kuo A."/>
            <person name="Salamov A."/>
            <person name="Ahrendt S.R."/>
            <person name="Lipzen A."/>
            <person name="Sullivan W."/>
            <person name="Andreopoulos W.B."/>
            <person name="Clum A."/>
            <person name="Lindquist E."/>
            <person name="Daum C."/>
            <person name="Ramamoorthy G.K."/>
            <person name="Gryganskyi A."/>
            <person name="Culley D."/>
            <person name="Magnuson J.K."/>
            <person name="James T.Y."/>
            <person name="O'Malley M.A."/>
            <person name="Stajich J.E."/>
            <person name="Spatafora J.W."/>
            <person name="Visel A."/>
            <person name="Grigoriev I.V."/>
        </authorList>
    </citation>
    <scope>NUCLEOTIDE SEQUENCE [LARGE SCALE GENOMIC DNA]</scope>
    <source>
        <strain evidence="4 5">JEL800</strain>
    </source>
</reference>
<dbReference type="PANTHER" id="PTHR45812">
    <property type="entry name" value="DNA POLYMERASE ZETA CATALYTIC SUBUNIT"/>
    <property type="match status" value="1"/>
</dbReference>
<evidence type="ECO:0000313" key="4">
    <source>
        <dbReference type="EMBL" id="ORY46572.1"/>
    </source>
</evidence>
<dbReference type="GO" id="GO:0005634">
    <property type="term" value="C:nucleus"/>
    <property type="evidence" value="ECO:0007669"/>
    <property type="project" value="TreeGrafter"/>
</dbReference>
<dbReference type="EMBL" id="MCGO01000016">
    <property type="protein sequence ID" value="ORY46572.1"/>
    <property type="molecule type" value="Genomic_DNA"/>
</dbReference>
<sequence length="319" mass="36768">MEAQALIRLRLISLDFSLQRPTKGVEVTHSPFSHPPSPLFKVPILRLFCATPTGQKVVAHVHQVFPYLMVAYEGGLDEKEVYRTIYQLGHSINHALALSLKQNPELVDRTQYIAAITLVKGIPFYGFHSKYSYFLKIYLLDPGLMTRVVELLSKGVVMGKRFQTYESHIPYLPQFMIDHGLLGMDYMDVADARFRRPLKDVERTNSSQPASSFFTSQTIPSNLIWPEDHPLSQRESFCELEIDVLAGDILNRTRIQERPRKALIDLLNGTQQLSTKLVPSLKSLWEDEERRRTRKNMGPFHLNLLHLNHNPFLKLNKLY</sequence>
<dbReference type="InterPro" id="IPR056435">
    <property type="entry name" value="DPOD/Z_N"/>
</dbReference>
<dbReference type="GO" id="GO:0003887">
    <property type="term" value="F:DNA-directed DNA polymerase activity"/>
    <property type="evidence" value="ECO:0007669"/>
    <property type="project" value="UniProtKB-EC"/>
</dbReference>
<proteinExistence type="predicted"/>
<dbReference type="GO" id="GO:0000724">
    <property type="term" value="P:double-strand break repair via homologous recombination"/>
    <property type="evidence" value="ECO:0007669"/>
    <property type="project" value="TreeGrafter"/>
</dbReference>
<comment type="catalytic activity">
    <reaction evidence="1">
        <text>DNA(n) + a 2'-deoxyribonucleoside 5'-triphosphate = DNA(n+1) + diphosphate</text>
        <dbReference type="Rhea" id="RHEA:22508"/>
        <dbReference type="Rhea" id="RHEA-COMP:17339"/>
        <dbReference type="Rhea" id="RHEA-COMP:17340"/>
        <dbReference type="ChEBI" id="CHEBI:33019"/>
        <dbReference type="ChEBI" id="CHEBI:61560"/>
        <dbReference type="ChEBI" id="CHEBI:173112"/>
        <dbReference type="EC" id="2.7.7.7"/>
    </reaction>
</comment>
<feature type="domain" description="DNA polymerase delta/zeta catalytic subunit N-terminal" evidence="2">
    <location>
        <begin position="63"/>
        <end position="145"/>
    </location>
</feature>
<evidence type="ECO:0000259" key="3">
    <source>
        <dbReference type="Pfam" id="PF24065"/>
    </source>
</evidence>
<keyword evidence="5" id="KW-1185">Reference proteome</keyword>
<dbReference type="InterPro" id="IPR030559">
    <property type="entry name" value="PolZ_Rev3"/>
</dbReference>
<dbReference type="AlphaFoldDB" id="A0A1Y2CHT8"/>
<accession>A0A1Y2CHT8</accession>
<dbReference type="PANTHER" id="PTHR45812:SF1">
    <property type="entry name" value="DNA POLYMERASE ZETA CATALYTIC SUBUNIT"/>
    <property type="match status" value="1"/>
</dbReference>
<dbReference type="Gene3D" id="3.30.342.10">
    <property type="entry name" value="DNA Polymerase, chain B, domain 1"/>
    <property type="match status" value="1"/>
</dbReference>
<dbReference type="STRING" id="329046.A0A1Y2CHT8"/>
<dbReference type="SUPFAM" id="SSF53098">
    <property type="entry name" value="Ribonuclease H-like"/>
    <property type="match status" value="1"/>
</dbReference>